<accession>G9ZDY5</accession>
<organism evidence="1 2">
    <name type="scientific">Cardiobacterium valvarum F0432</name>
    <dbReference type="NCBI Taxonomy" id="797473"/>
    <lineage>
        <taxon>Bacteria</taxon>
        <taxon>Pseudomonadati</taxon>
        <taxon>Pseudomonadota</taxon>
        <taxon>Gammaproteobacteria</taxon>
        <taxon>Cardiobacteriales</taxon>
        <taxon>Cardiobacteriaceae</taxon>
        <taxon>Cardiobacterium</taxon>
    </lineage>
</organism>
<reference evidence="1 2" key="1">
    <citation type="submission" date="2011-08" db="EMBL/GenBank/DDBJ databases">
        <authorList>
            <person name="Weinstock G."/>
            <person name="Sodergren E."/>
            <person name="Clifton S."/>
            <person name="Fulton L."/>
            <person name="Fulton B."/>
            <person name="Courtney L."/>
            <person name="Fronick C."/>
            <person name="Harrison M."/>
            <person name="Strong C."/>
            <person name="Farmer C."/>
            <person name="Delahaunty K."/>
            <person name="Markovic C."/>
            <person name="Hall O."/>
            <person name="Minx P."/>
            <person name="Tomlinson C."/>
            <person name="Mitreva M."/>
            <person name="Hou S."/>
            <person name="Chen J."/>
            <person name="Wollam A."/>
            <person name="Pepin K.H."/>
            <person name="Johnson M."/>
            <person name="Bhonagiri V."/>
            <person name="Zhang X."/>
            <person name="Suruliraj S."/>
            <person name="Warren W."/>
            <person name="Chinwalla A."/>
            <person name="Mardis E.R."/>
            <person name="Wilson R.K."/>
        </authorList>
    </citation>
    <scope>NUCLEOTIDE SEQUENCE [LARGE SCALE GENOMIC DNA]</scope>
    <source>
        <strain evidence="1 2">F0432</strain>
    </source>
</reference>
<dbReference type="AlphaFoldDB" id="G9ZDY5"/>
<dbReference type="Proteomes" id="UP000004750">
    <property type="component" value="Unassembled WGS sequence"/>
</dbReference>
<sequence length="104" mass="11670">MRVIPLRVVPPAGQFALRLAVAIREQDRVVFLIRFDAYTVGGEHIGTVKRRGDTAEAFGFALGAIDTIRAVEAGEFFVFVRFQAYDGRRLKLLPTSFRRSSRPS</sequence>
<name>G9ZDY5_9GAMM</name>
<comment type="caution">
    <text evidence="1">The sequence shown here is derived from an EMBL/GenBank/DDBJ whole genome shotgun (WGS) entry which is preliminary data.</text>
</comment>
<gene>
    <name evidence="1" type="ORF">HMPREF9080_00970</name>
</gene>
<evidence type="ECO:0000313" key="1">
    <source>
        <dbReference type="EMBL" id="EHM55072.1"/>
    </source>
</evidence>
<dbReference type="HOGENOM" id="CLU_2245063_0_0_6"/>
<protein>
    <submittedName>
        <fullName evidence="1">Uncharacterized protein</fullName>
    </submittedName>
</protein>
<dbReference type="EMBL" id="AGCM01000050">
    <property type="protein sequence ID" value="EHM55072.1"/>
    <property type="molecule type" value="Genomic_DNA"/>
</dbReference>
<evidence type="ECO:0000313" key="2">
    <source>
        <dbReference type="Proteomes" id="UP000004750"/>
    </source>
</evidence>
<proteinExistence type="predicted"/>
<dbReference type="STRING" id="797473.HMPREF9080_00970"/>